<reference evidence="2" key="1">
    <citation type="submission" date="2022-11" db="EMBL/GenBank/DDBJ databases">
        <title>Minimal conservation of predation-associated metabolite biosynthetic gene clusters underscores biosynthetic potential of Myxococcota including descriptions for ten novel species: Archangium lansinium sp. nov., Myxococcus landrumus sp. nov., Nannocystis bai.</title>
        <authorList>
            <person name="Ahearne A."/>
            <person name="Stevens C."/>
            <person name="Phillips K."/>
        </authorList>
    </citation>
    <scope>NUCLEOTIDE SEQUENCE</scope>
    <source>
        <strain evidence="2">Na p29</strain>
    </source>
</reference>
<accession>A0A9X3F0U8</accession>
<sequence length="302" mass="30528">MLAPRRLALAAALFVACGEPSSVTGEGQPTTGTSTTSPSGQVEPTTGDETSTGSSSTSGPSTTTTSTSGTTTTGTTAVDDTATTGGDSCVDVADCEQSGGDCTKVQCLELECVRVDLEPGSECGLGVCDGKGSCVECNVQADCDPGELCEDHVCHAPDCFDGGKNGLETDIDCGGASCEACEAGQSCEVGDDCQSSSAPTRSAWRRPAATGCGTATRATSTAAGRSVPSARTASTATRATTASRAAARTQVRPELTGRRRCRATRLPPVREVRIAAVLASCPRGRRNPLQETRAAATATKVE</sequence>
<dbReference type="EMBL" id="JAPNKE010000002">
    <property type="protein sequence ID" value="MCY1013711.1"/>
    <property type="molecule type" value="Genomic_DNA"/>
</dbReference>
<evidence type="ECO:0000313" key="2">
    <source>
        <dbReference type="EMBL" id="MCY1013711.1"/>
    </source>
</evidence>
<gene>
    <name evidence="2" type="ORF">OV079_50935</name>
</gene>
<name>A0A9X3F0U8_9BACT</name>
<evidence type="ECO:0000313" key="3">
    <source>
        <dbReference type="Proteomes" id="UP001150924"/>
    </source>
</evidence>
<feature type="region of interest" description="Disordered" evidence="1">
    <location>
        <begin position="20"/>
        <end position="80"/>
    </location>
</feature>
<proteinExistence type="predicted"/>
<organism evidence="2 3">
    <name type="scientific">Nannocystis pusilla</name>
    <dbReference type="NCBI Taxonomy" id="889268"/>
    <lineage>
        <taxon>Bacteria</taxon>
        <taxon>Pseudomonadati</taxon>
        <taxon>Myxococcota</taxon>
        <taxon>Polyangia</taxon>
        <taxon>Nannocystales</taxon>
        <taxon>Nannocystaceae</taxon>
        <taxon>Nannocystis</taxon>
    </lineage>
</organism>
<feature type="region of interest" description="Disordered" evidence="1">
    <location>
        <begin position="196"/>
        <end position="249"/>
    </location>
</feature>
<feature type="compositionally biased region" description="Low complexity" evidence="1">
    <location>
        <begin position="24"/>
        <end position="80"/>
    </location>
</feature>
<keyword evidence="3" id="KW-1185">Reference proteome</keyword>
<evidence type="ECO:0000256" key="1">
    <source>
        <dbReference type="SAM" id="MobiDB-lite"/>
    </source>
</evidence>
<dbReference type="AlphaFoldDB" id="A0A9X3F0U8"/>
<feature type="region of interest" description="Disordered" evidence="1">
    <location>
        <begin position="283"/>
        <end position="302"/>
    </location>
</feature>
<protein>
    <submittedName>
        <fullName evidence="2">Uncharacterized protein</fullName>
    </submittedName>
</protein>
<dbReference type="Proteomes" id="UP001150924">
    <property type="component" value="Unassembled WGS sequence"/>
</dbReference>
<dbReference type="RefSeq" id="WP_267777815.1">
    <property type="nucleotide sequence ID" value="NZ_JAPNKE010000002.1"/>
</dbReference>
<dbReference type="PROSITE" id="PS51257">
    <property type="entry name" value="PROKAR_LIPOPROTEIN"/>
    <property type="match status" value="1"/>
</dbReference>
<comment type="caution">
    <text evidence="2">The sequence shown here is derived from an EMBL/GenBank/DDBJ whole genome shotgun (WGS) entry which is preliminary data.</text>
</comment>
<feature type="compositionally biased region" description="Low complexity" evidence="1">
    <location>
        <begin position="205"/>
        <end position="249"/>
    </location>
</feature>